<keyword evidence="4" id="KW-0812">Transmembrane</keyword>
<comment type="caution">
    <text evidence="10">The sequence shown here is derived from an EMBL/GenBank/DDBJ whole genome shotgun (WGS) entry which is preliminary data.</text>
</comment>
<name>A0AAN9QZV9_PHACN</name>
<dbReference type="InterPro" id="IPR044677">
    <property type="entry name" value="SLC25A3/Pic2/Mir1-like"/>
</dbReference>
<gene>
    <name evidence="10" type="ORF">VNO80_19550</name>
</gene>
<sequence length="103" mass="11510">MIVIPLYPVKCNMQIDPAKNENIMSGFEVFLKEQGFQGLFPWLGAYLAWLQCPGCLQIRILWVIAGFAKDLADGLPKFVKSEGTLGLYKGIICLCGEDIFHTL</sequence>
<keyword evidence="9" id="KW-0472">Membrane</keyword>
<organism evidence="10 11">
    <name type="scientific">Phaseolus coccineus</name>
    <name type="common">Scarlet runner bean</name>
    <name type="synonym">Phaseolus multiflorus</name>
    <dbReference type="NCBI Taxonomy" id="3886"/>
    <lineage>
        <taxon>Eukaryota</taxon>
        <taxon>Viridiplantae</taxon>
        <taxon>Streptophyta</taxon>
        <taxon>Embryophyta</taxon>
        <taxon>Tracheophyta</taxon>
        <taxon>Spermatophyta</taxon>
        <taxon>Magnoliopsida</taxon>
        <taxon>eudicotyledons</taxon>
        <taxon>Gunneridae</taxon>
        <taxon>Pentapetalae</taxon>
        <taxon>rosids</taxon>
        <taxon>fabids</taxon>
        <taxon>Fabales</taxon>
        <taxon>Fabaceae</taxon>
        <taxon>Papilionoideae</taxon>
        <taxon>50 kb inversion clade</taxon>
        <taxon>NPAAA clade</taxon>
        <taxon>indigoferoid/millettioid clade</taxon>
        <taxon>Phaseoleae</taxon>
        <taxon>Phaseolus</taxon>
    </lineage>
</organism>
<accession>A0AAN9QZV9</accession>
<evidence type="ECO:0000256" key="9">
    <source>
        <dbReference type="ARBA" id="ARBA00023136"/>
    </source>
</evidence>
<keyword evidence="3" id="KW-0813">Transport</keyword>
<dbReference type="Proteomes" id="UP001374584">
    <property type="component" value="Unassembled WGS sequence"/>
</dbReference>
<dbReference type="PANTHER" id="PTHR45671">
    <property type="entry name" value="SOLUTE CARRIER FAMILY 25 (MITOCHONDRIAL CARRIER PHOSPHATE CARRIER), MEMBER 3, LIKE-RELATED-RELATED"/>
    <property type="match status" value="1"/>
</dbReference>
<evidence type="ECO:0000256" key="7">
    <source>
        <dbReference type="ARBA" id="ARBA00022989"/>
    </source>
</evidence>
<evidence type="ECO:0000313" key="11">
    <source>
        <dbReference type="Proteomes" id="UP001374584"/>
    </source>
</evidence>
<protein>
    <submittedName>
        <fullName evidence="10">Uncharacterized protein</fullName>
    </submittedName>
</protein>
<evidence type="ECO:0000256" key="1">
    <source>
        <dbReference type="ARBA" id="ARBA00004448"/>
    </source>
</evidence>
<keyword evidence="8" id="KW-0496">Mitochondrion</keyword>
<comment type="similarity">
    <text evidence="2">Belongs to the mitochondrial carrier (TC 2.A.29) family.</text>
</comment>
<evidence type="ECO:0000256" key="6">
    <source>
        <dbReference type="ARBA" id="ARBA00022792"/>
    </source>
</evidence>
<dbReference type="AlphaFoldDB" id="A0AAN9QZV9"/>
<evidence type="ECO:0000256" key="5">
    <source>
        <dbReference type="ARBA" id="ARBA00022737"/>
    </source>
</evidence>
<keyword evidence="6" id="KW-0999">Mitochondrion inner membrane</keyword>
<dbReference type="PANTHER" id="PTHR45671:SF10">
    <property type="entry name" value="SOLUTE CARRIER FAMILY 25 MEMBER 3"/>
    <property type="match status" value="1"/>
</dbReference>
<dbReference type="GO" id="GO:0005315">
    <property type="term" value="F:phosphate transmembrane transporter activity"/>
    <property type="evidence" value="ECO:0007669"/>
    <property type="project" value="InterPro"/>
</dbReference>
<dbReference type="GO" id="GO:1990547">
    <property type="term" value="P:mitochondrial phosphate ion transmembrane transport"/>
    <property type="evidence" value="ECO:0007669"/>
    <property type="project" value="InterPro"/>
</dbReference>
<keyword evidence="5" id="KW-0677">Repeat</keyword>
<reference evidence="10 11" key="1">
    <citation type="submission" date="2024-01" db="EMBL/GenBank/DDBJ databases">
        <title>The genomes of 5 underutilized Papilionoideae crops provide insights into root nodulation and disease resistanc.</title>
        <authorList>
            <person name="Jiang F."/>
        </authorList>
    </citation>
    <scope>NUCLEOTIDE SEQUENCE [LARGE SCALE GENOMIC DNA]</scope>
    <source>
        <strain evidence="10">JINMINGXINNONG_FW02</strain>
        <tissue evidence="10">Leaves</tissue>
    </source>
</reference>
<evidence type="ECO:0000256" key="8">
    <source>
        <dbReference type="ARBA" id="ARBA00023128"/>
    </source>
</evidence>
<dbReference type="SUPFAM" id="SSF103506">
    <property type="entry name" value="Mitochondrial carrier"/>
    <property type="match status" value="1"/>
</dbReference>
<evidence type="ECO:0000313" key="10">
    <source>
        <dbReference type="EMBL" id="KAK7354092.1"/>
    </source>
</evidence>
<evidence type="ECO:0000256" key="2">
    <source>
        <dbReference type="ARBA" id="ARBA00006375"/>
    </source>
</evidence>
<dbReference type="GO" id="GO:0005743">
    <property type="term" value="C:mitochondrial inner membrane"/>
    <property type="evidence" value="ECO:0007669"/>
    <property type="project" value="UniProtKB-SubCell"/>
</dbReference>
<keyword evidence="11" id="KW-1185">Reference proteome</keyword>
<keyword evidence="7" id="KW-1133">Transmembrane helix</keyword>
<proteinExistence type="inferred from homology"/>
<dbReference type="EMBL" id="JAYMYR010000007">
    <property type="protein sequence ID" value="KAK7354092.1"/>
    <property type="molecule type" value="Genomic_DNA"/>
</dbReference>
<evidence type="ECO:0000256" key="3">
    <source>
        <dbReference type="ARBA" id="ARBA00022448"/>
    </source>
</evidence>
<comment type="subcellular location">
    <subcellularLocation>
        <location evidence="1">Mitochondrion inner membrane</location>
        <topology evidence="1">Multi-pass membrane protein</topology>
    </subcellularLocation>
</comment>
<evidence type="ECO:0000256" key="4">
    <source>
        <dbReference type="ARBA" id="ARBA00022692"/>
    </source>
</evidence>
<dbReference type="InterPro" id="IPR023395">
    <property type="entry name" value="MCP_dom_sf"/>
</dbReference>